<reference evidence="2 3" key="1">
    <citation type="submission" date="2015-08" db="EMBL/GenBank/DDBJ databases">
        <authorList>
            <person name="Babu N.S."/>
            <person name="Beckwith C.J."/>
            <person name="Beseler K.G."/>
            <person name="Brison A."/>
            <person name="Carone J.V."/>
            <person name="Caskin T.P."/>
            <person name="Diamond M."/>
            <person name="Durham M.E."/>
            <person name="Foxe J.M."/>
            <person name="Go M."/>
            <person name="Henderson B.A."/>
            <person name="Jones I.B."/>
            <person name="McGettigan J.A."/>
            <person name="Micheletti S.J."/>
            <person name="Nasrallah M.E."/>
            <person name="Ortiz D."/>
            <person name="Piller C.R."/>
            <person name="Privatt S.R."/>
            <person name="Schneider S.L."/>
            <person name="Sharp S."/>
            <person name="Smith T.C."/>
            <person name="Stanton J.D."/>
            <person name="Ullery H.E."/>
            <person name="Wilson R.J."/>
            <person name="Serrano M.G."/>
            <person name="Buck G."/>
            <person name="Lee V."/>
            <person name="Wang Y."/>
            <person name="Carvalho R."/>
            <person name="Voegtly L."/>
            <person name="Shi R."/>
            <person name="Duckworth R."/>
            <person name="Johnson A."/>
            <person name="Loviza R."/>
            <person name="Walstead R."/>
            <person name="Shah Z."/>
            <person name="Kiflezghi M."/>
            <person name="Wade K."/>
            <person name="Ball S.L."/>
            <person name="Bradley K.W."/>
            <person name="Asai D.J."/>
            <person name="Bowman C.A."/>
            <person name="Russell D.A."/>
            <person name="Pope W.H."/>
            <person name="Jacobs-Sera D."/>
            <person name="Hendrix R.W."/>
            <person name="Hatfull G.F."/>
        </authorList>
    </citation>
    <scope>NUCLEOTIDE SEQUENCE [LARGE SCALE GENOMIC DNA]</scope>
    <source>
        <strain evidence="2 3">DSM 27710</strain>
    </source>
</reference>
<dbReference type="STRING" id="1391653.AKJ08_0538"/>
<name>A0A0K1P9N7_9BACT</name>
<gene>
    <name evidence="2" type="ORF">AKJ08_0538</name>
</gene>
<dbReference type="RefSeq" id="WP_050724642.1">
    <property type="nucleotide sequence ID" value="NZ_CP012332.1"/>
</dbReference>
<dbReference type="PATRIC" id="fig|1391653.3.peg.556"/>
<feature type="compositionally biased region" description="Basic and acidic residues" evidence="1">
    <location>
        <begin position="347"/>
        <end position="362"/>
    </location>
</feature>
<protein>
    <submittedName>
        <fullName evidence="2">Uncharacterized protein</fullName>
    </submittedName>
</protein>
<proteinExistence type="predicted"/>
<organism evidence="2 3">
    <name type="scientific">Vulgatibacter incomptus</name>
    <dbReference type="NCBI Taxonomy" id="1391653"/>
    <lineage>
        <taxon>Bacteria</taxon>
        <taxon>Pseudomonadati</taxon>
        <taxon>Myxococcota</taxon>
        <taxon>Myxococcia</taxon>
        <taxon>Myxococcales</taxon>
        <taxon>Cystobacterineae</taxon>
        <taxon>Vulgatibacteraceae</taxon>
        <taxon>Vulgatibacter</taxon>
    </lineage>
</organism>
<evidence type="ECO:0000313" key="3">
    <source>
        <dbReference type="Proteomes" id="UP000055590"/>
    </source>
</evidence>
<dbReference type="OrthoDB" id="264096at2"/>
<dbReference type="KEGG" id="vin:AKJ08_0538"/>
<keyword evidence="3" id="KW-1185">Reference proteome</keyword>
<evidence type="ECO:0000313" key="2">
    <source>
        <dbReference type="EMBL" id="AKU90151.1"/>
    </source>
</evidence>
<dbReference type="EMBL" id="CP012332">
    <property type="protein sequence ID" value="AKU90151.1"/>
    <property type="molecule type" value="Genomic_DNA"/>
</dbReference>
<dbReference type="AlphaFoldDB" id="A0A0K1P9N7"/>
<feature type="region of interest" description="Disordered" evidence="1">
    <location>
        <begin position="338"/>
        <end position="365"/>
    </location>
</feature>
<accession>A0A0K1P9N7</accession>
<sequence>MSFDRARAIADAVLLEGYLLYPYRASSTKNQFRWTFGVLAPRGWSGAGGCEPWWMETQFLLASEGAARVEGRLRFLQLRRRRVEESANGGYREVGRLEMDGRAVIAFDESEVRELDFSFDVEDGMELEIPFSVPGGESVESVHDAAGTVFGRIRRESLAVEGSIRIRVDPARSAGPTLRRVTIRVENTTPWADSAAARDEALRASCLSSHLLLRAQGGSFVSLLDPPDWARDAVGNCRSTGAFPILAGVEGEDDLLLASPIVLYDHPRIAPESPGDLFDATEIDEILTLRTLTLTDEEKEEVRSTDDRGAAILERTESMPPEVFERLHGAFRKVKQGEMAPLAGEPSARESSAEEPSAEERFPPGSRVILRPGIRRTDAQDLLFAGRVATVEKVMRGIDGEAHLAVTIDDDPAAELHRWYGRFHYYAVDEVEALPQREG</sequence>
<dbReference type="Proteomes" id="UP000055590">
    <property type="component" value="Chromosome"/>
</dbReference>
<evidence type="ECO:0000256" key="1">
    <source>
        <dbReference type="SAM" id="MobiDB-lite"/>
    </source>
</evidence>